<evidence type="ECO:0000313" key="12">
    <source>
        <dbReference type="EMBL" id="GIH97733.1"/>
    </source>
</evidence>
<dbReference type="EMBL" id="BOOJ01000097">
    <property type="protein sequence ID" value="GIH97733.1"/>
    <property type="molecule type" value="Genomic_DNA"/>
</dbReference>
<dbReference type="SUPFAM" id="SSF55874">
    <property type="entry name" value="ATPase domain of HSP90 chaperone/DNA topoisomerase II/histidine kinase"/>
    <property type="match status" value="1"/>
</dbReference>
<dbReference type="RefSeq" id="WP_239128424.1">
    <property type="nucleotide sequence ID" value="NZ_BOOJ01000097.1"/>
</dbReference>
<feature type="domain" description="Putative sensor" evidence="11">
    <location>
        <begin position="83"/>
        <end position="219"/>
    </location>
</feature>
<dbReference type="Gene3D" id="1.20.5.1930">
    <property type="match status" value="1"/>
</dbReference>
<sequence>MPNDPPPTPLAAMGRRGFLLTTWPWRAAGYLLSTVPVVLTVGLPPVLLGLPPFLAVAPDATFGEWVFLAVLGVLLAAGLGPMVTIPLARLERRRLRLVDLRSTGSGHRRPPGRGVMMWLRTRYAESVTWRELGYFLLLAATTPVLYAALVSALVLQLCAIAAPLILLGGDGPIALGLVKVATPAAALPYALAALVLLPAVPYLLALTAGAQAALARALLQRGSGERLQAELVEVARSRARLVDAFEAERRRIERDLHDGAQQRLLSLTMKLGLARVDLPSGSAAADSMADAHQEAKQLMTELRELVHGIHPRVLTDRGLTAALGELADRSPLAVTVAADLPGRPPRHVESTAYFAAAEALTNAAKHSGADRAAVAARWDDGVLTLEIIDGGAGGADPGRGTGLTGLADRVAVIDGRLLVSSPAGGPTCVRVELPCDLNRPSSG</sequence>
<keyword evidence="7" id="KW-0067">ATP-binding</keyword>
<evidence type="ECO:0000256" key="4">
    <source>
        <dbReference type="ARBA" id="ARBA00022679"/>
    </source>
</evidence>
<feature type="transmembrane region" description="Helical" evidence="9">
    <location>
        <begin position="23"/>
        <end position="45"/>
    </location>
</feature>
<evidence type="ECO:0000259" key="10">
    <source>
        <dbReference type="Pfam" id="PF07730"/>
    </source>
</evidence>
<keyword evidence="13" id="KW-1185">Reference proteome</keyword>
<feature type="transmembrane region" description="Helical" evidence="9">
    <location>
        <begin position="186"/>
        <end position="206"/>
    </location>
</feature>
<keyword evidence="9" id="KW-1133">Transmembrane helix</keyword>
<protein>
    <recommendedName>
        <fullName evidence="2">histidine kinase</fullName>
        <ecNumber evidence="2">2.7.13.3</ecNumber>
    </recommendedName>
</protein>
<dbReference type="GO" id="GO:0016020">
    <property type="term" value="C:membrane"/>
    <property type="evidence" value="ECO:0007669"/>
    <property type="project" value="InterPro"/>
</dbReference>
<dbReference type="PANTHER" id="PTHR24421">
    <property type="entry name" value="NITRATE/NITRITE SENSOR PROTEIN NARX-RELATED"/>
    <property type="match status" value="1"/>
</dbReference>
<keyword evidence="8" id="KW-0902">Two-component regulatory system</keyword>
<organism evidence="12 13">
    <name type="scientific">Planobispora siamensis</name>
    <dbReference type="NCBI Taxonomy" id="936338"/>
    <lineage>
        <taxon>Bacteria</taxon>
        <taxon>Bacillati</taxon>
        <taxon>Actinomycetota</taxon>
        <taxon>Actinomycetes</taxon>
        <taxon>Streptosporangiales</taxon>
        <taxon>Streptosporangiaceae</taxon>
        <taxon>Planobispora</taxon>
    </lineage>
</organism>
<reference evidence="12 13" key="1">
    <citation type="submission" date="2021-01" db="EMBL/GenBank/DDBJ databases">
        <title>Whole genome shotgun sequence of Planobispora siamensis NBRC 107568.</title>
        <authorList>
            <person name="Komaki H."/>
            <person name="Tamura T."/>
        </authorList>
    </citation>
    <scope>NUCLEOTIDE SEQUENCE [LARGE SCALE GENOMIC DNA]</scope>
    <source>
        <strain evidence="12 13">NBRC 107568</strain>
    </source>
</reference>
<evidence type="ECO:0000259" key="11">
    <source>
        <dbReference type="Pfam" id="PF13796"/>
    </source>
</evidence>
<keyword evidence="9" id="KW-0472">Membrane</keyword>
<evidence type="ECO:0000256" key="1">
    <source>
        <dbReference type="ARBA" id="ARBA00000085"/>
    </source>
</evidence>
<dbReference type="InterPro" id="IPR011712">
    <property type="entry name" value="Sig_transdc_His_kin_sub3_dim/P"/>
</dbReference>
<evidence type="ECO:0000256" key="8">
    <source>
        <dbReference type="ARBA" id="ARBA00023012"/>
    </source>
</evidence>
<dbReference type="Pfam" id="PF13796">
    <property type="entry name" value="Sensor"/>
    <property type="match status" value="1"/>
</dbReference>
<evidence type="ECO:0000256" key="2">
    <source>
        <dbReference type="ARBA" id="ARBA00012438"/>
    </source>
</evidence>
<keyword evidence="4" id="KW-0808">Transferase</keyword>
<feature type="domain" description="Signal transduction histidine kinase subgroup 3 dimerisation and phosphoacceptor" evidence="10">
    <location>
        <begin position="248"/>
        <end position="314"/>
    </location>
</feature>
<evidence type="ECO:0000256" key="5">
    <source>
        <dbReference type="ARBA" id="ARBA00022741"/>
    </source>
</evidence>
<keyword evidence="3" id="KW-0597">Phosphoprotein</keyword>
<comment type="caution">
    <text evidence="12">The sequence shown here is derived from an EMBL/GenBank/DDBJ whole genome shotgun (WGS) entry which is preliminary data.</text>
</comment>
<evidence type="ECO:0000256" key="9">
    <source>
        <dbReference type="SAM" id="Phobius"/>
    </source>
</evidence>
<dbReference type="GO" id="GO:0046983">
    <property type="term" value="F:protein dimerization activity"/>
    <property type="evidence" value="ECO:0007669"/>
    <property type="project" value="InterPro"/>
</dbReference>
<dbReference type="Proteomes" id="UP000619788">
    <property type="component" value="Unassembled WGS sequence"/>
</dbReference>
<accession>A0A8J3SNK7</accession>
<dbReference type="Pfam" id="PF07730">
    <property type="entry name" value="HisKA_3"/>
    <property type="match status" value="1"/>
</dbReference>
<dbReference type="AlphaFoldDB" id="A0A8J3SNK7"/>
<keyword evidence="9" id="KW-0812">Transmembrane</keyword>
<dbReference type="InterPro" id="IPR036890">
    <property type="entry name" value="HATPase_C_sf"/>
</dbReference>
<dbReference type="GO" id="GO:0005524">
    <property type="term" value="F:ATP binding"/>
    <property type="evidence" value="ECO:0007669"/>
    <property type="project" value="UniProtKB-KW"/>
</dbReference>
<keyword evidence="6 12" id="KW-0418">Kinase</keyword>
<name>A0A8J3SNK7_9ACTN</name>
<dbReference type="Gene3D" id="3.30.565.10">
    <property type="entry name" value="Histidine kinase-like ATPase, C-terminal domain"/>
    <property type="match status" value="1"/>
</dbReference>
<dbReference type="InterPro" id="IPR025828">
    <property type="entry name" value="Put_sensor_dom"/>
</dbReference>
<keyword evidence="5" id="KW-0547">Nucleotide-binding</keyword>
<evidence type="ECO:0000256" key="6">
    <source>
        <dbReference type="ARBA" id="ARBA00022777"/>
    </source>
</evidence>
<evidence type="ECO:0000313" key="13">
    <source>
        <dbReference type="Proteomes" id="UP000619788"/>
    </source>
</evidence>
<comment type="catalytic activity">
    <reaction evidence="1">
        <text>ATP + protein L-histidine = ADP + protein N-phospho-L-histidine.</text>
        <dbReference type="EC" id="2.7.13.3"/>
    </reaction>
</comment>
<feature type="transmembrane region" description="Helical" evidence="9">
    <location>
        <begin position="65"/>
        <end position="88"/>
    </location>
</feature>
<dbReference type="EC" id="2.7.13.3" evidence="2"/>
<proteinExistence type="predicted"/>
<gene>
    <name evidence="12" type="ORF">Psi01_83630</name>
</gene>
<evidence type="ECO:0000256" key="3">
    <source>
        <dbReference type="ARBA" id="ARBA00022553"/>
    </source>
</evidence>
<evidence type="ECO:0000256" key="7">
    <source>
        <dbReference type="ARBA" id="ARBA00022840"/>
    </source>
</evidence>
<dbReference type="PANTHER" id="PTHR24421:SF10">
    <property type="entry name" value="NITRATE_NITRITE SENSOR PROTEIN NARQ"/>
    <property type="match status" value="1"/>
</dbReference>
<dbReference type="InterPro" id="IPR050482">
    <property type="entry name" value="Sensor_HK_TwoCompSys"/>
</dbReference>
<dbReference type="GO" id="GO:0000155">
    <property type="term" value="F:phosphorelay sensor kinase activity"/>
    <property type="evidence" value="ECO:0007669"/>
    <property type="project" value="InterPro"/>
</dbReference>